<dbReference type="InterPro" id="IPR018357">
    <property type="entry name" value="Hexapep_transf_CS"/>
</dbReference>
<evidence type="ECO:0000256" key="4">
    <source>
        <dbReference type="ARBA" id="ARBA00023315"/>
    </source>
</evidence>
<dbReference type="Gene3D" id="2.160.10.10">
    <property type="entry name" value="Hexapeptide repeat proteins"/>
    <property type="match status" value="1"/>
</dbReference>
<sequence>MSYFLQHGFFVLKVRYLNKLSSGLRKLRYGLLGMKVGENTTLPSVHVTWPHQVAIGNNCLLERSIYFKYDGIWKLGPSINIHNNVFVGTGCEFNITKGITIGNDSLIASGCRFIDHDHGMQQGQLMRIQNGPEEAISVGQNVWIGCNVVVLKGVTIGDGAIVAAGSVVTKSIPSNEIWGGVPAKKIKDR</sequence>
<evidence type="ECO:0000256" key="2">
    <source>
        <dbReference type="ARBA" id="ARBA00022679"/>
    </source>
</evidence>
<name>A0A6I4IGV5_9SPHI</name>
<keyword evidence="6" id="KW-1185">Reference proteome</keyword>
<keyword evidence="2 5" id="KW-0808">Transferase</keyword>
<evidence type="ECO:0000256" key="1">
    <source>
        <dbReference type="ARBA" id="ARBA00007274"/>
    </source>
</evidence>
<keyword evidence="3" id="KW-0677">Repeat</keyword>
<keyword evidence="4 5" id="KW-0012">Acyltransferase</keyword>
<dbReference type="InterPro" id="IPR051159">
    <property type="entry name" value="Hexapeptide_acetyltransf"/>
</dbReference>
<reference evidence="5 6" key="1">
    <citation type="submission" date="2019-12" db="EMBL/GenBank/DDBJ databases">
        <title>Mucilaginibacter sp. HME9299 genome sequencing and assembly.</title>
        <authorList>
            <person name="Kang H."/>
            <person name="Kim H."/>
            <person name="Joh K."/>
        </authorList>
    </citation>
    <scope>NUCLEOTIDE SEQUENCE [LARGE SCALE GENOMIC DNA]</scope>
    <source>
        <strain evidence="5 6">HME9299</strain>
    </source>
</reference>
<dbReference type="Proteomes" id="UP000434850">
    <property type="component" value="Unassembled WGS sequence"/>
</dbReference>
<evidence type="ECO:0000256" key="3">
    <source>
        <dbReference type="ARBA" id="ARBA00022737"/>
    </source>
</evidence>
<dbReference type="OrthoDB" id="9801697at2"/>
<dbReference type="CDD" id="cd04647">
    <property type="entry name" value="LbH_MAT_like"/>
    <property type="match status" value="1"/>
</dbReference>
<evidence type="ECO:0000313" key="5">
    <source>
        <dbReference type="EMBL" id="MVN92776.1"/>
    </source>
</evidence>
<gene>
    <name evidence="5" type="ORF">GO816_16700</name>
</gene>
<dbReference type="PROSITE" id="PS00101">
    <property type="entry name" value="HEXAPEP_TRANSFERASES"/>
    <property type="match status" value="1"/>
</dbReference>
<dbReference type="AlphaFoldDB" id="A0A6I4IGV5"/>
<dbReference type="GO" id="GO:0008374">
    <property type="term" value="F:O-acyltransferase activity"/>
    <property type="evidence" value="ECO:0007669"/>
    <property type="project" value="TreeGrafter"/>
</dbReference>
<dbReference type="InterPro" id="IPR011004">
    <property type="entry name" value="Trimer_LpxA-like_sf"/>
</dbReference>
<dbReference type="InterPro" id="IPR001451">
    <property type="entry name" value="Hexapep"/>
</dbReference>
<dbReference type="Pfam" id="PF14602">
    <property type="entry name" value="Hexapep_2"/>
    <property type="match status" value="1"/>
</dbReference>
<comment type="caution">
    <text evidence="5">The sequence shown here is derived from an EMBL/GenBank/DDBJ whole genome shotgun (WGS) entry which is preliminary data.</text>
</comment>
<dbReference type="PANTHER" id="PTHR23416:SF23">
    <property type="entry name" value="ACETYLTRANSFERASE C18B11.09C-RELATED"/>
    <property type="match status" value="1"/>
</dbReference>
<dbReference type="PANTHER" id="PTHR23416">
    <property type="entry name" value="SIALIC ACID SYNTHASE-RELATED"/>
    <property type="match status" value="1"/>
</dbReference>
<protein>
    <submittedName>
        <fullName evidence="5">Acyltransferase</fullName>
    </submittedName>
</protein>
<proteinExistence type="inferred from homology"/>
<dbReference type="EMBL" id="WQLA01000007">
    <property type="protein sequence ID" value="MVN92776.1"/>
    <property type="molecule type" value="Genomic_DNA"/>
</dbReference>
<accession>A0A6I4IGV5</accession>
<dbReference type="GO" id="GO:0005829">
    <property type="term" value="C:cytosol"/>
    <property type="evidence" value="ECO:0007669"/>
    <property type="project" value="TreeGrafter"/>
</dbReference>
<organism evidence="5 6">
    <name type="scientific">Mucilaginibacter aquatilis</name>
    <dbReference type="NCBI Taxonomy" id="1517760"/>
    <lineage>
        <taxon>Bacteria</taxon>
        <taxon>Pseudomonadati</taxon>
        <taxon>Bacteroidota</taxon>
        <taxon>Sphingobacteriia</taxon>
        <taxon>Sphingobacteriales</taxon>
        <taxon>Sphingobacteriaceae</taxon>
        <taxon>Mucilaginibacter</taxon>
    </lineage>
</organism>
<dbReference type="Pfam" id="PF00132">
    <property type="entry name" value="Hexapep"/>
    <property type="match status" value="1"/>
</dbReference>
<comment type="similarity">
    <text evidence="1">Belongs to the transferase hexapeptide repeat family.</text>
</comment>
<dbReference type="SUPFAM" id="SSF51161">
    <property type="entry name" value="Trimeric LpxA-like enzymes"/>
    <property type="match status" value="1"/>
</dbReference>
<evidence type="ECO:0000313" key="6">
    <source>
        <dbReference type="Proteomes" id="UP000434850"/>
    </source>
</evidence>
<dbReference type="RefSeq" id="WP_157543091.1">
    <property type="nucleotide sequence ID" value="NZ_WQLA01000007.1"/>
</dbReference>